<dbReference type="InterPro" id="IPR032867">
    <property type="entry name" value="DYW_dom"/>
</dbReference>
<comment type="similarity">
    <text evidence="1">Belongs to the PPR family. PCMP-H subfamily.</text>
</comment>
<feature type="repeat" description="PPR" evidence="3">
    <location>
        <begin position="209"/>
        <end position="243"/>
    </location>
</feature>
<feature type="repeat" description="PPR" evidence="3">
    <location>
        <begin position="178"/>
        <end position="208"/>
    </location>
</feature>
<dbReference type="PANTHER" id="PTHR47926:SF473">
    <property type="entry name" value="(WILD MALAYSIAN BANANA) HYPOTHETICAL PROTEIN"/>
    <property type="match status" value="1"/>
</dbReference>
<evidence type="ECO:0000313" key="6">
    <source>
        <dbReference type="Proteomes" id="UP001227230"/>
    </source>
</evidence>
<protein>
    <recommendedName>
        <fullName evidence="4">DYW domain-containing protein</fullName>
    </recommendedName>
</protein>
<dbReference type="Pfam" id="PF13041">
    <property type="entry name" value="PPR_2"/>
    <property type="match status" value="3"/>
</dbReference>
<gene>
    <name evidence="5" type="ORF">VitviT2T_015952</name>
</gene>
<dbReference type="InterPro" id="IPR046849">
    <property type="entry name" value="E2_motif"/>
</dbReference>
<dbReference type="Proteomes" id="UP001227230">
    <property type="component" value="Chromosome 10"/>
</dbReference>
<accession>A0ABY9CRW2</accession>
<organism evidence="5 6">
    <name type="scientific">Vitis vinifera</name>
    <name type="common">Grape</name>
    <dbReference type="NCBI Taxonomy" id="29760"/>
    <lineage>
        <taxon>Eukaryota</taxon>
        <taxon>Viridiplantae</taxon>
        <taxon>Streptophyta</taxon>
        <taxon>Embryophyta</taxon>
        <taxon>Tracheophyta</taxon>
        <taxon>Spermatophyta</taxon>
        <taxon>Magnoliopsida</taxon>
        <taxon>eudicotyledons</taxon>
        <taxon>Gunneridae</taxon>
        <taxon>Pentapetalae</taxon>
        <taxon>rosids</taxon>
        <taxon>Vitales</taxon>
        <taxon>Vitaceae</taxon>
        <taxon>Viteae</taxon>
        <taxon>Vitis</taxon>
    </lineage>
</organism>
<dbReference type="InterPro" id="IPR046960">
    <property type="entry name" value="PPR_At4g14850-like_plant"/>
</dbReference>
<reference evidence="5 6" key="1">
    <citation type="journal article" date="2023" name="Hortic Res">
        <title>The complete reference genome for grapevine (Vitis vinifera L.) genetics and breeding.</title>
        <authorList>
            <person name="Shi X."/>
            <person name="Cao S."/>
            <person name="Wang X."/>
            <person name="Huang S."/>
            <person name="Wang Y."/>
            <person name="Liu Z."/>
            <person name="Liu W."/>
            <person name="Leng X."/>
            <person name="Peng Y."/>
            <person name="Wang N."/>
            <person name="Wang Y."/>
            <person name="Ma Z."/>
            <person name="Xu X."/>
            <person name="Zhang F."/>
            <person name="Xue H."/>
            <person name="Zhong H."/>
            <person name="Wang Y."/>
            <person name="Zhang K."/>
            <person name="Velt A."/>
            <person name="Avia K."/>
            <person name="Holtgrawe D."/>
            <person name="Grimplet J."/>
            <person name="Matus J.T."/>
            <person name="Ware D."/>
            <person name="Wu X."/>
            <person name="Wang H."/>
            <person name="Liu C."/>
            <person name="Fang Y."/>
            <person name="Rustenholz C."/>
            <person name="Cheng Z."/>
            <person name="Xiao H."/>
            <person name="Zhou Y."/>
        </authorList>
    </citation>
    <scope>NUCLEOTIDE SEQUENCE [LARGE SCALE GENOMIC DNA]</scope>
    <source>
        <strain evidence="6">cv. Pinot noir / PN40024</strain>
        <tissue evidence="5">Leaf</tissue>
    </source>
</reference>
<keyword evidence="2" id="KW-0677">Repeat</keyword>
<dbReference type="Pfam" id="PF20431">
    <property type="entry name" value="E_motif"/>
    <property type="match status" value="1"/>
</dbReference>
<dbReference type="Pfam" id="PF01535">
    <property type="entry name" value="PPR"/>
    <property type="match status" value="3"/>
</dbReference>
<dbReference type="NCBIfam" id="TIGR00756">
    <property type="entry name" value="PPR"/>
    <property type="match status" value="5"/>
</dbReference>
<dbReference type="EMBL" id="CP126657">
    <property type="protein sequence ID" value="WJZ97342.1"/>
    <property type="molecule type" value="Genomic_DNA"/>
</dbReference>
<dbReference type="Pfam" id="PF14432">
    <property type="entry name" value="DYW_deaminase"/>
    <property type="match status" value="1"/>
</dbReference>
<feature type="repeat" description="PPR" evidence="3">
    <location>
        <begin position="271"/>
        <end position="305"/>
    </location>
</feature>
<feature type="repeat" description="PPR" evidence="3">
    <location>
        <begin position="407"/>
        <end position="442"/>
    </location>
</feature>
<feature type="repeat" description="PPR" evidence="3">
    <location>
        <begin position="372"/>
        <end position="406"/>
    </location>
</feature>
<evidence type="ECO:0000256" key="2">
    <source>
        <dbReference type="ARBA" id="ARBA00022737"/>
    </source>
</evidence>
<evidence type="ECO:0000256" key="1">
    <source>
        <dbReference type="ARBA" id="ARBA00006643"/>
    </source>
</evidence>
<dbReference type="InterPro" id="IPR046848">
    <property type="entry name" value="E_motif"/>
</dbReference>
<dbReference type="PANTHER" id="PTHR47926">
    <property type="entry name" value="PENTATRICOPEPTIDE REPEAT-CONTAINING PROTEIN"/>
    <property type="match status" value="1"/>
</dbReference>
<evidence type="ECO:0000313" key="5">
    <source>
        <dbReference type="EMBL" id="WJZ97342.1"/>
    </source>
</evidence>
<keyword evidence="6" id="KW-1185">Reference proteome</keyword>
<dbReference type="Gene3D" id="1.25.40.10">
    <property type="entry name" value="Tetratricopeptide repeat domain"/>
    <property type="match status" value="4"/>
</dbReference>
<evidence type="ECO:0000259" key="4">
    <source>
        <dbReference type="Pfam" id="PF14432"/>
    </source>
</evidence>
<feature type="repeat" description="PPR" evidence="3">
    <location>
        <begin position="77"/>
        <end position="111"/>
    </location>
</feature>
<dbReference type="Pfam" id="PF20430">
    <property type="entry name" value="Eplus_motif"/>
    <property type="match status" value="1"/>
</dbReference>
<dbReference type="InterPro" id="IPR002885">
    <property type="entry name" value="PPR_rpt"/>
</dbReference>
<proteinExistence type="inferred from homology"/>
<sequence>MSRTPNPLTNPPSNPQILSLFNPCKTLRHLKQVHAQIITHHNSPFQLSALASLSALSPFPTFLAYAKTIFHHLQNPPPSLYNSLIRALSSSKTPLEALPLYHTMLQSGLKPDHMTYPFVIKACNESSVTWFGLLVHTHVVKSGFECDSYIVSSLIHLYANGKDLGAAKQLFNLCSARDVVSWNAMIDGYVKHVEMGHARMVFDRMVCRDVISWNTMINGYAIVGKIDEAKRLFDEMPERNLVSWNSMLAGFVKCGNVEDAFGLFSEMPCRDVVSWNSMLACYAQCGKPNEALALFDQMRAVGVKPTEATVVSLLSACAHLGALDKGLHLHTYINDNRIEVNSIVGTALVDMYAKCGKISLATQVFNAMESKDVLAWNTIIAGMAIHGNVKEAQQLFKEMKEAGVEPNDITFVAILSACSHAGMVDEGQKLLDCMSSSYGIEPKVEHYGCVIDLLARAGFLEEAMELIGTMPMEPNPSALGALLGGCRIHGNFELGEMVGKRLINLQPCHSGRYILLSNIYAAAKKWDDARKVRNLMKVNGISKVPGVSVIELKGMVHRFVAGDWSHPESNKIYEKLNEIHTRLKSAIGYSADTGNVLLDMEEEDKEHALAVHSEKLAIAYGLLHLDSKEAIRIVKNLRVCRDCHHVIKLISKVYGREIIVRDRNRFHHFEDGECSCLDFW</sequence>
<dbReference type="PROSITE" id="PS51375">
    <property type="entry name" value="PPR"/>
    <property type="match status" value="6"/>
</dbReference>
<evidence type="ECO:0000256" key="3">
    <source>
        <dbReference type="PROSITE-ProRule" id="PRU00708"/>
    </source>
</evidence>
<feature type="domain" description="DYW" evidence="4">
    <location>
        <begin position="588"/>
        <end position="680"/>
    </location>
</feature>
<dbReference type="InterPro" id="IPR011990">
    <property type="entry name" value="TPR-like_helical_dom_sf"/>
</dbReference>
<name>A0ABY9CRW2_VITVI</name>